<name>A0A645JN93_9ZZZZ</name>
<proteinExistence type="predicted"/>
<evidence type="ECO:0000313" key="1">
    <source>
        <dbReference type="EMBL" id="MPN64856.1"/>
    </source>
</evidence>
<gene>
    <name evidence="1" type="ORF">SDC9_212634</name>
</gene>
<sequence length="95" mass="11337">MNFSQKLSKNIIHSPRVQQWYNGDHENCTYNFLRANGTLRRLSGNGEFFENKEIPTDLDLTQWYEFKYEDIKVAISITDLIKWRNSIYSEILISE</sequence>
<organism evidence="1">
    <name type="scientific">bioreactor metagenome</name>
    <dbReference type="NCBI Taxonomy" id="1076179"/>
    <lineage>
        <taxon>unclassified sequences</taxon>
        <taxon>metagenomes</taxon>
        <taxon>ecological metagenomes</taxon>
    </lineage>
</organism>
<dbReference type="EMBL" id="VSSQ01146339">
    <property type="protein sequence ID" value="MPN64856.1"/>
    <property type="molecule type" value="Genomic_DNA"/>
</dbReference>
<dbReference type="AlphaFoldDB" id="A0A645JN93"/>
<accession>A0A645JN93</accession>
<reference evidence="1" key="1">
    <citation type="submission" date="2019-08" db="EMBL/GenBank/DDBJ databases">
        <authorList>
            <person name="Kucharzyk K."/>
            <person name="Murdoch R.W."/>
            <person name="Higgins S."/>
            <person name="Loffler F."/>
        </authorList>
    </citation>
    <scope>NUCLEOTIDE SEQUENCE</scope>
</reference>
<comment type="caution">
    <text evidence="1">The sequence shown here is derived from an EMBL/GenBank/DDBJ whole genome shotgun (WGS) entry which is preliminary data.</text>
</comment>
<protein>
    <submittedName>
        <fullName evidence="1">Uncharacterized protein</fullName>
    </submittedName>
</protein>